<dbReference type="Proteomes" id="UP001430953">
    <property type="component" value="Unassembled WGS sequence"/>
</dbReference>
<name>A0AAW2EJV2_9HYME</name>
<accession>A0AAW2EJV2</accession>
<keyword evidence="2" id="KW-1185">Reference proteome</keyword>
<sequence>MHFPPSLPRTIFTVPAAHYVLWIRLHTLLTACIRLHLEIAYERASRTKCPETIENRESKRETSRINRTDPTWGRFRDRYKKPLTLSYVIFCHLNTSRQLRYYVVSDIEIYIQRRRSDLYFFASVTRSSPYSCVFATMLAPSRWSASAICSTIARVREFLPFFSFFFSRGLMMHS</sequence>
<protein>
    <submittedName>
        <fullName evidence="1">Uncharacterized protein</fullName>
    </submittedName>
</protein>
<evidence type="ECO:0000313" key="2">
    <source>
        <dbReference type="Proteomes" id="UP001430953"/>
    </source>
</evidence>
<gene>
    <name evidence="1" type="ORF">PUN28_018071</name>
</gene>
<dbReference type="AlphaFoldDB" id="A0AAW2EJV2"/>
<dbReference type="EMBL" id="JADYXP020000022">
    <property type="protein sequence ID" value="KAL0102526.1"/>
    <property type="molecule type" value="Genomic_DNA"/>
</dbReference>
<evidence type="ECO:0000313" key="1">
    <source>
        <dbReference type="EMBL" id="KAL0102526.1"/>
    </source>
</evidence>
<proteinExistence type="predicted"/>
<reference evidence="1 2" key="1">
    <citation type="submission" date="2023-03" db="EMBL/GenBank/DDBJ databases">
        <title>High recombination rates correlate with genetic variation in Cardiocondyla obscurior ants.</title>
        <authorList>
            <person name="Errbii M."/>
        </authorList>
    </citation>
    <scope>NUCLEOTIDE SEQUENCE [LARGE SCALE GENOMIC DNA]</scope>
    <source>
        <strain evidence="1">Alpha-2009</strain>
        <tissue evidence="1">Whole body</tissue>
    </source>
</reference>
<comment type="caution">
    <text evidence="1">The sequence shown here is derived from an EMBL/GenBank/DDBJ whole genome shotgun (WGS) entry which is preliminary data.</text>
</comment>
<organism evidence="1 2">
    <name type="scientific">Cardiocondyla obscurior</name>
    <dbReference type="NCBI Taxonomy" id="286306"/>
    <lineage>
        <taxon>Eukaryota</taxon>
        <taxon>Metazoa</taxon>
        <taxon>Ecdysozoa</taxon>
        <taxon>Arthropoda</taxon>
        <taxon>Hexapoda</taxon>
        <taxon>Insecta</taxon>
        <taxon>Pterygota</taxon>
        <taxon>Neoptera</taxon>
        <taxon>Endopterygota</taxon>
        <taxon>Hymenoptera</taxon>
        <taxon>Apocrita</taxon>
        <taxon>Aculeata</taxon>
        <taxon>Formicoidea</taxon>
        <taxon>Formicidae</taxon>
        <taxon>Myrmicinae</taxon>
        <taxon>Cardiocondyla</taxon>
    </lineage>
</organism>